<evidence type="ECO:0000259" key="3">
    <source>
        <dbReference type="PROSITE" id="PS50887"/>
    </source>
</evidence>
<dbReference type="PROSITE" id="PS50112">
    <property type="entry name" value="PAS"/>
    <property type="match status" value="1"/>
</dbReference>
<dbReference type="Gene3D" id="3.30.70.270">
    <property type="match status" value="1"/>
</dbReference>
<comment type="caution">
    <text evidence="4">The sequence shown here is derived from an EMBL/GenBank/DDBJ whole genome shotgun (WGS) entry which is preliminary data.</text>
</comment>
<dbReference type="RefSeq" id="WP_341370712.1">
    <property type="nucleotide sequence ID" value="NZ_JBBPCO010000006.1"/>
</dbReference>
<feature type="domain" description="GGDEF" evidence="3">
    <location>
        <begin position="181"/>
        <end position="314"/>
    </location>
</feature>
<name>A0ABU9D816_9PROT</name>
<dbReference type="InterPro" id="IPR029787">
    <property type="entry name" value="Nucleotide_cyclase"/>
</dbReference>
<keyword evidence="4" id="KW-0548">Nucleotidyltransferase</keyword>
<dbReference type="InterPro" id="IPR001610">
    <property type="entry name" value="PAC"/>
</dbReference>
<keyword evidence="4" id="KW-0808">Transferase</keyword>
<dbReference type="SUPFAM" id="SSF55073">
    <property type="entry name" value="Nucleotide cyclase"/>
    <property type="match status" value="1"/>
</dbReference>
<dbReference type="InterPro" id="IPR043128">
    <property type="entry name" value="Rev_trsase/Diguanyl_cyclase"/>
</dbReference>
<dbReference type="Pfam" id="PF00990">
    <property type="entry name" value="GGDEF"/>
    <property type="match status" value="1"/>
</dbReference>
<dbReference type="Pfam" id="PF08447">
    <property type="entry name" value="PAS_3"/>
    <property type="match status" value="1"/>
</dbReference>
<gene>
    <name evidence="4" type="ORF">WOB96_07750</name>
</gene>
<organism evidence="4 5">
    <name type="scientific">Thermithiobacillus plumbiphilus</name>
    <dbReference type="NCBI Taxonomy" id="1729899"/>
    <lineage>
        <taxon>Bacteria</taxon>
        <taxon>Pseudomonadati</taxon>
        <taxon>Pseudomonadota</taxon>
        <taxon>Acidithiobacillia</taxon>
        <taxon>Acidithiobacillales</taxon>
        <taxon>Thermithiobacillaceae</taxon>
        <taxon>Thermithiobacillus</taxon>
    </lineage>
</organism>
<evidence type="ECO:0000259" key="1">
    <source>
        <dbReference type="PROSITE" id="PS50112"/>
    </source>
</evidence>
<evidence type="ECO:0000313" key="5">
    <source>
        <dbReference type="Proteomes" id="UP001446205"/>
    </source>
</evidence>
<dbReference type="InterPro" id="IPR013655">
    <property type="entry name" value="PAS_fold_3"/>
</dbReference>
<protein>
    <submittedName>
        <fullName evidence="4">Sensor domain-containing diguanylate cyclase</fullName>
        <ecNumber evidence="4">2.7.7.65</ecNumber>
    </submittedName>
</protein>
<dbReference type="InterPro" id="IPR000700">
    <property type="entry name" value="PAS-assoc_C"/>
</dbReference>
<sequence length="324" mass="35803">MSSSRPTPGSPDLISTREENAERLSLALEAARLGMWDWDIESGKVFVSQDWSGILGYGPDESVLHDQTWHGFIHPEDLPRVLEEVEAHLRGDSPCYEAEYRLLEKSGEWRWIQDRGRITARDAAGLPLRMTGVHQDVTERKAAEERILFLAQHDALTGLPNRVLLYDRLQQALARAVRRRGTFAVLFIDLDGFKTINDQHGHAVGDLFLQQVALRLTGALRAADTVSRLGGDEFIVLLDELTRPEDAALVAQKLIRELSCPCILEGKALGSTPSIGISCFPDDGADPEALIQCADQAMYRAKAAGPGRFEAYAGTVQDSRARSC</sequence>
<dbReference type="PROSITE" id="PS50113">
    <property type="entry name" value="PAC"/>
    <property type="match status" value="1"/>
</dbReference>
<feature type="domain" description="PAC" evidence="2">
    <location>
        <begin position="96"/>
        <end position="149"/>
    </location>
</feature>
<dbReference type="SMART" id="SM00086">
    <property type="entry name" value="PAC"/>
    <property type="match status" value="1"/>
</dbReference>
<dbReference type="InterPro" id="IPR000160">
    <property type="entry name" value="GGDEF_dom"/>
</dbReference>
<dbReference type="InterPro" id="IPR035965">
    <property type="entry name" value="PAS-like_dom_sf"/>
</dbReference>
<dbReference type="Proteomes" id="UP001446205">
    <property type="component" value="Unassembled WGS sequence"/>
</dbReference>
<dbReference type="EMBL" id="JBBPCO010000006">
    <property type="protein sequence ID" value="MEK8089659.1"/>
    <property type="molecule type" value="Genomic_DNA"/>
</dbReference>
<dbReference type="NCBIfam" id="TIGR00229">
    <property type="entry name" value="sensory_box"/>
    <property type="match status" value="1"/>
</dbReference>
<feature type="domain" description="PAS" evidence="1">
    <location>
        <begin position="20"/>
        <end position="92"/>
    </location>
</feature>
<dbReference type="Gene3D" id="3.30.450.20">
    <property type="entry name" value="PAS domain"/>
    <property type="match status" value="1"/>
</dbReference>
<dbReference type="PANTHER" id="PTHR46663:SF3">
    <property type="entry name" value="SLL0267 PROTEIN"/>
    <property type="match status" value="1"/>
</dbReference>
<dbReference type="SMART" id="SM00267">
    <property type="entry name" value="GGDEF"/>
    <property type="match status" value="1"/>
</dbReference>
<dbReference type="SMART" id="SM00091">
    <property type="entry name" value="PAS"/>
    <property type="match status" value="1"/>
</dbReference>
<accession>A0ABU9D816</accession>
<keyword evidence="5" id="KW-1185">Reference proteome</keyword>
<dbReference type="InterPro" id="IPR052163">
    <property type="entry name" value="DGC-Regulatory_Protein"/>
</dbReference>
<dbReference type="SUPFAM" id="SSF55785">
    <property type="entry name" value="PYP-like sensor domain (PAS domain)"/>
    <property type="match status" value="1"/>
</dbReference>
<dbReference type="GO" id="GO:0052621">
    <property type="term" value="F:diguanylate cyclase activity"/>
    <property type="evidence" value="ECO:0007669"/>
    <property type="project" value="UniProtKB-EC"/>
</dbReference>
<evidence type="ECO:0000259" key="2">
    <source>
        <dbReference type="PROSITE" id="PS50113"/>
    </source>
</evidence>
<dbReference type="CDD" id="cd01949">
    <property type="entry name" value="GGDEF"/>
    <property type="match status" value="1"/>
</dbReference>
<dbReference type="CDD" id="cd00130">
    <property type="entry name" value="PAS"/>
    <property type="match status" value="1"/>
</dbReference>
<reference evidence="4 5" key="1">
    <citation type="submission" date="2024-04" db="EMBL/GenBank/DDBJ databases">
        <authorList>
            <person name="Abashina T."/>
            <person name="Shaikin A."/>
        </authorList>
    </citation>
    <scope>NUCLEOTIDE SEQUENCE [LARGE SCALE GENOMIC DNA]</scope>
    <source>
        <strain evidence="4 5">AAFK</strain>
    </source>
</reference>
<dbReference type="PANTHER" id="PTHR46663">
    <property type="entry name" value="DIGUANYLATE CYCLASE DGCT-RELATED"/>
    <property type="match status" value="1"/>
</dbReference>
<dbReference type="PROSITE" id="PS50887">
    <property type="entry name" value="GGDEF"/>
    <property type="match status" value="1"/>
</dbReference>
<dbReference type="EC" id="2.7.7.65" evidence="4"/>
<dbReference type="NCBIfam" id="TIGR00254">
    <property type="entry name" value="GGDEF"/>
    <property type="match status" value="1"/>
</dbReference>
<dbReference type="InterPro" id="IPR000014">
    <property type="entry name" value="PAS"/>
</dbReference>
<proteinExistence type="predicted"/>
<evidence type="ECO:0000313" key="4">
    <source>
        <dbReference type="EMBL" id="MEK8089659.1"/>
    </source>
</evidence>